<name>A0A098RZZ8_9BACT</name>
<dbReference type="EMBL" id="JPOS01000090">
    <property type="protein sequence ID" value="KGE85460.1"/>
    <property type="molecule type" value="Genomic_DNA"/>
</dbReference>
<dbReference type="STRING" id="1524460.IX84_28675"/>
<evidence type="ECO:0000313" key="6">
    <source>
        <dbReference type="Proteomes" id="UP000029736"/>
    </source>
</evidence>
<evidence type="ECO:0000256" key="2">
    <source>
        <dbReference type="ARBA" id="ARBA00023002"/>
    </source>
</evidence>
<accession>A0A098RZZ8</accession>
<dbReference type="PROSITE" id="PS00061">
    <property type="entry name" value="ADH_SHORT"/>
    <property type="match status" value="1"/>
</dbReference>
<dbReference type="PANTHER" id="PTHR44196">
    <property type="entry name" value="DEHYDROGENASE/REDUCTASE SDR FAMILY MEMBER 7B"/>
    <property type="match status" value="1"/>
</dbReference>
<keyword evidence="2" id="KW-0560">Oxidoreductase</keyword>
<dbReference type="CDD" id="cd05233">
    <property type="entry name" value="SDR_c"/>
    <property type="match status" value="1"/>
</dbReference>
<dbReference type="Gene3D" id="3.40.50.720">
    <property type="entry name" value="NAD(P)-binding Rossmann-like Domain"/>
    <property type="match status" value="1"/>
</dbReference>
<dbReference type="PRINTS" id="PR00080">
    <property type="entry name" value="SDRFAMILY"/>
</dbReference>
<dbReference type="GO" id="GO:0016020">
    <property type="term" value="C:membrane"/>
    <property type="evidence" value="ECO:0007669"/>
    <property type="project" value="TreeGrafter"/>
</dbReference>
<dbReference type="InterPro" id="IPR002347">
    <property type="entry name" value="SDR_fam"/>
</dbReference>
<keyword evidence="6" id="KW-1185">Reference proteome</keyword>
<reference evidence="5 6" key="1">
    <citation type="journal article" date="2014" name="Int. J. Syst. Evol. Microbiol.">
        <title>Phaeodactylibacter xiamenensis gen. nov., sp. nov., a member of the family Saprospiraceae isolated from the marine alga Phaeodactylum tricornutum.</title>
        <authorList>
            <person name="Chen Z.Jr."/>
            <person name="Lei X."/>
            <person name="Lai Q."/>
            <person name="Li Y."/>
            <person name="Zhang B."/>
            <person name="Zhang J."/>
            <person name="Zhang H."/>
            <person name="Yang L."/>
            <person name="Zheng W."/>
            <person name="Tian Y."/>
            <person name="Yu Z."/>
            <person name="Xu H.Jr."/>
            <person name="Zheng T."/>
        </authorList>
    </citation>
    <scope>NUCLEOTIDE SEQUENCE [LARGE SCALE GENOMIC DNA]</scope>
    <source>
        <strain evidence="5 6">KD52</strain>
    </source>
</reference>
<gene>
    <name evidence="5" type="ORF">IX84_28675</name>
</gene>
<evidence type="ECO:0000313" key="5">
    <source>
        <dbReference type="EMBL" id="KGE85460.1"/>
    </source>
</evidence>
<evidence type="ECO:0000256" key="3">
    <source>
        <dbReference type="RuleBase" id="RU000363"/>
    </source>
</evidence>
<comment type="caution">
    <text evidence="5">The sequence shown here is derived from an EMBL/GenBank/DDBJ whole genome shotgun (WGS) entry which is preliminary data.</text>
</comment>
<dbReference type="PRINTS" id="PR00081">
    <property type="entry name" value="GDHRDH"/>
</dbReference>
<proteinExistence type="inferred from homology"/>
<sequence length="235" mass="25572">MDQRPTLLLTGATKGIGRAIADRFAPHCARMALIARTAADLQTVRQELQTIAPECRIEVFPCDLADAEAVQNLCQTLKAGYETVDILINNAGAYLPGALLEEPNGTLEHMMAVNLYAPYHLSRAVWPQMPRGSHIFNTASVASREGYIGKGSYGITKAALLSFHHSLRHELKDKGIRATAILPGPTWSDSWAGADLPADRLLQASEVAEAIWSAWQLPPNAVIEEITIRPQLGDL</sequence>
<dbReference type="SMART" id="SM00822">
    <property type="entry name" value="PKS_KR"/>
    <property type="match status" value="1"/>
</dbReference>
<dbReference type="PANTHER" id="PTHR44196:SF1">
    <property type="entry name" value="DEHYDROGENASE_REDUCTASE SDR FAMILY MEMBER 7B"/>
    <property type="match status" value="1"/>
</dbReference>
<dbReference type="Pfam" id="PF00106">
    <property type="entry name" value="adh_short"/>
    <property type="match status" value="1"/>
</dbReference>
<dbReference type="Proteomes" id="UP000029736">
    <property type="component" value="Unassembled WGS sequence"/>
</dbReference>
<dbReference type="InterPro" id="IPR020904">
    <property type="entry name" value="Sc_DH/Rdtase_CS"/>
</dbReference>
<dbReference type="SUPFAM" id="SSF51735">
    <property type="entry name" value="NAD(P)-binding Rossmann-fold domains"/>
    <property type="match status" value="1"/>
</dbReference>
<dbReference type="AlphaFoldDB" id="A0A098RZZ8"/>
<dbReference type="GO" id="GO:0016491">
    <property type="term" value="F:oxidoreductase activity"/>
    <property type="evidence" value="ECO:0007669"/>
    <property type="project" value="UniProtKB-KW"/>
</dbReference>
<comment type="similarity">
    <text evidence="1 3">Belongs to the short-chain dehydrogenases/reductases (SDR) family.</text>
</comment>
<dbReference type="InterPro" id="IPR057326">
    <property type="entry name" value="KR_dom"/>
</dbReference>
<protein>
    <recommendedName>
        <fullName evidence="4">Ketoreductase domain-containing protein</fullName>
    </recommendedName>
</protein>
<organism evidence="5 6">
    <name type="scientific">Phaeodactylibacter xiamenensis</name>
    <dbReference type="NCBI Taxonomy" id="1524460"/>
    <lineage>
        <taxon>Bacteria</taxon>
        <taxon>Pseudomonadati</taxon>
        <taxon>Bacteroidota</taxon>
        <taxon>Saprospiria</taxon>
        <taxon>Saprospirales</taxon>
        <taxon>Haliscomenobacteraceae</taxon>
        <taxon>Phaeodactylibacter</taxon>
    </lineage>
</organism>
<dbReference type="InterPro" id="IPR036291">
    <property type="entry name" value="NAD(P)-bd_dom_sf"/>
</dbReference>
<evidence type="ECO:0000256" key="1">
    <source>
        <dbReference type="ARBA" id="ARBA00006484"/>
    </source>
</evidence>
<feature type="domain" description="Ketoreductase" evidence="4">
    <location>
        <begin position="5"/>
        <end position="190"/>
    </location>
</feature>
<evidence type="ECO:0000259" key="4">
    <source>
        <dbReference type="SMART" id="SM00822"/>
    </source>
</evidence>